<dbReference type="KEGG" id="hch:HCH_05116"/>
<accession>Q2SC27</accession>
<keyword evidence="2" id="KW-0378">Hydrolase</keyword>
<name>Q2SC27_HAHCH</name>
<evidence type="ECO:0000256" key="1">
    <source>
        <dbReference type="ARBA" id="ARBA00005947"/>
    </source>
</evidence>
<evidence type="ECO:0000256" key="2">
    <source>
        <dbReference type="ARBA" id="ARBA00022801"/>
    </source>
</evidence>
<dbReference type="OrthoDB" id="9808367at2"/>
<dbReference type="GO" id="GO:0040029">
    <property type="term" value="P:epigenetic regulation of gene expression"/>
    <property type="evidence" value="ECO:0007669"/>
    <property type="project" value="TreeGrafter"/>
</dbReference>
<dbReference type="EMBL" id="CP000155">
    <property type="protein sequence ID" value="ABC31797.1"/>
    <property type="molecule type" value="Genomic_DNA"/>
</dbReference>
<keyword evidence="5" id="KW-1185">Reference proteome</keyword>
<dbReference type="GO" id="GO:0016787">
    <property type="term" value="F:hydrolase activity"/>
    <property type="evidence" value="ECO:0007669"/>
    <property type="project" value="UniProtKB-KW"/>
</dbReference>
<dbReference type="GO" id="GO:0004407">
    <property type="term" value="F:histone deacetylase activity"/>
    <property type="evidence" value="ECO:0007669"/>
    <property type="project" value="InterPro"/>
</dbReference>
<feature type="domain" description="Histone deacetylase" evidence="3">
    <location>
        <begin position="22"/>
        <end position="308"/>
    </location>
</feature>
<dbReference type="Gene3D" id="3.40.800.20">
    <property type="entry name" value="Histone deacetylase domain"/>
    <property type="match status" value="1"/>
</dbReference>
<protein>
    <submittedName>
        <fullName evidence="4">Deacetylases, including yeast histone deacetylase and acetoin utilization protein</fullName>
    </submittedName>
</protein>
<evidence type="ECO:0000259" key="3">
    <source>
        <dbReference type="Pfam" id="PF00850"/>
    </source>
</evidence>
<dbReference type="HOGENOM" id="CLU_007727_1_1_6"/>
<evidence type="ECO:0000313" key="4">
    <source>
        <dbReference type="EMBL" id="ABC31797.1"/>
    </source>
</evidence>
<dbReference type="AlphaFoldDB" id="Q2SC27"/>
<dbReference type="SUPFAM" id="SSF52768">
    <property type="entry name" value="Arginase/deacetylase"/>
    <property type="match status" value="1"/>
</dbReference>
<dbReference type="InterPro" id="IPR000286">
    <property type="entry name" value="HDACs"/>
</dbReference>
<dbReference type="Proteomes" id="UP000000238">
    <property type="component" value="Chromosome"/>
</dbReference>
<organism evidence="4 5">
    <name type="scientific">Hahella chejuensis (strain KCTC 2396)</name>
    <dbReference type="NCBI Taxonomy" id="349521"/>
    <lineage>
        <taxon>Bacteria</taxon>
        <taxon>Pseudomonadati</taxon>
        <taxon>Pseudomonadota</taxon>
        <taxon>Gammaproteobacteria</taxon>
        <taxon>Oceanospirillales</taxon>
        <taxon>Hahellaceae</taxon>
        <taxon>Hahella</taxon>
    </lineage>
</organism>
<dbReference type="eggNOG" id="COG0123">
    <property type="taxonomic scope" value="Bacteria"/>
</dbReference>
<comment type="similarity">
    <text evidence="1">Belongs to the histone deacetylase family.</text>
</comment>
<dbReference type="STRING" id="349521.HCH_05116"/>
<dbReference type="InterPro" id="IPR037138">
    <property type="entry name" value="His_deacetylse_dom_sf"/>
</dbReference>
<dbReference type="RefSeq" id="WP_011398862.1">
    <property type="nucleotide sequence ID" value="NC_007645.1"/>
</dbReference>
<proteinExistence type="inferred from homology"/>
<dbReference type="InterPro" id="IPR023696">
    <property type="entry name" value="Ureohydrolase_dom_sf"/>
</dbReference>
<dbReference type="PANTHER" id="PTHR10625">
    <property type="entry name" value="HISTONE DEACETYLASE HDAC1-RELATED"/>
    <property type="match status" value="1"/>
</dbReference>
<dbReference type="InterPro" id="IPR023801">
    <property type="entry name" value="His_deacetylse_dom"/>
</dbReference>
<dbReference type="InterPro" id="IPR044150">
    <property type="entry name" value="HDAC_classIV"/>
</dbReference>
<reference evidence="4 5" key="1">
    <citation type="journal article" date="2005" name="Nucleic Acids Res.">
        <title>Genomic blueprint of Hahella chejuensis, a marine microbe producing an algicidal agent.</title>
        <authorList>
            <person name="Jeong H."/>
            <person name="Yim J.H."/>
            <person name="Lee C."/>
            <person name="Choi S.-H."/>
            <person name="Park Y.K."/>
            <person name="Yoon S.H."/>
            <person name="Hur C.-G."/>
            <person name="Kang H.-Y."/>
            <person name="Kim D."/>
            <person name="Lee H.H."/>
            <person name="Park K.H."/>
            <person name="Park S.-H."/>
            <person name="Park H.-S."/>
            <person name="Lee H.K."/>
            <person name="Oh T.K."/>
            <person name="Kim J.F."/>
        </authorList>
    </citation>
    <scope>NUCLEOTIDE SEQUENCE [LARGE SCALE GENOMIC DNA]</scope>
    <source>
        <strain evidence="4 5">KCTC 2396</strain>
    </source>
</reference>
<dbReference type="PANTHER" id="PTHR10625:SF23">
    <property type="entry name" value="HISTONE DEACETYLASE 11"/>
    <property type="match status" value="1"/>
</dbReference>
<gene>
    <name evidence="4" type="ordered locus">HCH_05116</name>
</gene>
<dbReference type="CDD" id="cd09993">
    <property type="entry name" value="HDAC_classIV"/>
    <property type="match status" value="1"/>
</dbReference>
<evidence type="ECO:0000313" key="5">
    <source>
        <dbReference type="Proteomes" id="UP000000238"/>
    </source>
</evidence>
<dbReference type="PRINTS" id="PR01270">
    <property type="entry name" value="HDASUPER"/>
</dbReference>
<sequence length="318" mass="35364">MKTLLAYSPHYDFRLPGLAALHPFDASKYSRAWSVLREHFGEKLADITLQINDPATTESLALAHSREYLASLSHSAAISRVVENSLLKWLPSSLLQKGLLTPAKYAVAGTITAAHKAIEEEAIVFNLGGGFHHAFRDHGEGFCFFSDAALAIQLLRAEKRLGSADEVLMIDLDAHRGNGFESYIASDPMVHNFDMYNFQAYPGLHQGNPDEFPFMLPLHAGTDTEVYLNILREELPRLFNHVKQPKLAFYNAGTDILKGDKLGGLSVDYNGVKARDHFVLDMLIKHNIPTVIMTSGGYSKDSYRLIADLAQHLLEMPQ</sequence>
<dbReference type="Pfam" id="PF00850">
    <property type="entry name" value="Hist_deacetyl"/>
    <property type="match status" value="1"/>
</dbReference>